<feature type="compositionally biased region" description="Basic and acidic residues" evidence="1">
    <location>
        <begin position="120"/>
        <end position="130"/>
    </location>
</feature>
<name>A0A4P9XTC5_9FUNG</name>
<dbReference type="Proteomes" id="UP000271241">
    <property type="component" value="Unassembled WGS sequence"/>
</dbReference>
<dbReference type="EMBL" id="KZ992569">
    <property type="protein sequence ID" value="RKP08791.1"/>
    <property type="molecule type" value="Genomic_DNA"/>
</dbReference>
<sequence>MAPLSAVYAFQPEKTDAAAETHSMSVTVNASTDNAADFLIALEAAAEQMRGECNRYLTQLLQTGADAAATPQQGKGEDEDEDDAEEDDDIAAAIAEASAQHSEKRTEAALSPTRQTQLDSEAKRPKLDSA</sequence>
<evidence type="ECO:0000313" key="2">
    <source>
        <dbReference type="EMBL" id="RKP08791.1"/>
    </source>
</evidence>
<evidence type="ECO:0000256" key="1">
    <source>
        <dbReference type="SAM" id="MobiDB-lite"/>
    </source>
</evidence>
<keyword evidence="3" id="KW-1185">Reference proteome</keyword>
<feature type="compositionally biased region" description="Acidic residues" evidence="1">
    <location>
        <begin position="77"/>
        <end position="90"/>
    </location>
</feature>
<dbReference type="AlphaFoldDB" id="A0A4P9XTC5"/>
<evidence type="ECO:0008006" key="4">
    <source>
        <dbReference type="Google" id="ProtNLM"/>
    </source>
</evidence>
<protein>
    <recommendedName>
        <fullName evidence="4">EKC/KEOPS complex subunit GON7</fullName>
    </recommendedName>
</protein>
<gene>
    <name evidence="2" type="ORF">THASP1DRAFT_29415</name>
</gene>
<accession>A0A4P9XTC5</accession>
<evidence type="ECO:0000313" key="3">
    <source>
        <dbReference type="Proteomes" id="UP000271241"/>
    </source>
</evidence>
<organism evidence="2 3">
    <name type="scientific">Thamnocephalis sphaerospora</name>
    <dbReference type="NCBI Taxonomy" id="78915"/>
    <lineage>
        <taxon>Eukaryota</taxon>
        <taxon>Fungi</taxon>
        <taxon>Fungi incertae sedis</taxon>
        <taxon>Zoopagomycota</taxon>
        <taxon>Zoopagomycotina</taxon>
        <taxon>Zoopagomycetes</taxon>
        <taxon>Zoopagales</taxon>
        <taxon>Sigmoideomycetaceae</taxon>
        <taxon>Thamnocephalis</taxon>
    </lineage>
</organism>
<proteinExistence type="predicted"/>
<feature type="region of interest" description="Disordered" evidence="1">
    <location>
        <begin position="64"/>
        <end position="130"/>
    </location>
</feature>
<reference evidence="3" key="1">
    <citation type="journal article" date="2018" name="Nat. Microbiol.">
        <title>Leveraging single-cell genomics to expand the fungal tree of life.</title>
        <authorList>
            <person name="Ahrendt S.R."/>
            <person name="Quandt C.A."/>
            <person name="Ciobanu D."/>
            <person name="Clum A."/>
            <person name="Salamov A."/>
            <person name="Andreopoulos B."/>
            <person name="Cheng J.F."/>
            <person name="Woyke T."/>
            <person name="Pelin A."/>
            <person name="Henrissat B."/>
            <person name="Reynolds N.K."/>
            <person name="Benny G.L."/>
            <person name="Smith M.E."/>
            <person name="James T.Y."/>
            <person name="Grigoriev I.V."/>
        </authorList>
    </citation>
    <scope>NUCLEOTIDE SEQUENCE [LARGE SCALE GENOMIC DNA]</scope>
    <source>
        <strain evidence="3">RSA 1356</strain>
    </source>
</reference>